<proteinExistence type="predicted"/>
<organism evidence="2 3">
    <name type="scientific">bacterium (Candidatus Blackallbacteria) CG17_big_fil_post_rev_8_21_14_2_50_48_46</name>
    <dbReference type="NCBI Taxonomy" id="2014261"/>
    <lineage>
        <taxon>Bacteria</taxon>
        <taxon>Candidatus Blackallbacteria</taxon>
    </lineage>
</organism>
<accession>A0A2M7G207</accession>
<reference evidence="2 3" key="1">
    <citation type="submission" date="2017-09" db="EMBL/GenBank/DDBJ databases">
        <title>Depth-based differentiation of microbial function through sediment-hosted aquifers and enrichment of novel symbionts in the deep terrestrial subsurface.</title>
        <authorList>
            <person name="Probst A.J."/>
            <person name="Ladd B."/>
            <person name="Jarett J.K."/>
            <person name="Geller-Mcgrath D.E."/>
            <person name="Sieber C.M."/>
            <person name="Emerson J.B."/>
            <person name="Anantharaman K."/>
            <person name="Thomas B.C."/>
            <person name="Malmstrom R."/>
            <person name="Stieglmeier M."/>
            <person name="Klingl A."/>
            <person name="Woyke T."/>
            <person name="Ryan C.M."/>
            <person name="Banfield J.F."/>
        </authorList>
    </citation>
    <scope>NUCLEOTIDE SEQUENCE [LARGE SCALE GENOMIC DNA]</scope>
    <source>
        <strain evidence="2">CG17_big_fil_post_rev_8_21_14_2_50_48_46</strain>
    </source>
</reference>
<evidence type="ECO:0000313" key="3">
    <source>
        <dbReference type="Proteomes" id="UP000231019"/>
    </source>
</evidence>
<protein>
    <submittedName>
        <fullName evidence="2">Uncharacterized protein</fullName>
    </submittedName>
</protein>
<dbReference type="Proteomes" id="UP000231019">
    <property type="component" value="Unassembled WGS sequence"/>
</dbReference>
<evidence type="ECO:0000256" key="1">
    <source>
        <dbReference type="SAM" id="MobiDB-lite"/>
    </source>
</evidence>
<dbReference type="EMBL" id="PFFQ01000053">
    <property type="protein sequence ID" value="PIW15370.1"/>
    <property type="molecule type" value="Genomic_DNA"/>
</dbReference>
<sequence>MGDFYAHLSQAFALRGGELPPPPPPEETEAPAQKSSLEKEALARALFTGFELPAFAQQLSRLHDGLPLPSIFAWDLLADEEIHLQELNAQELRTYRAFRQILDKGRKSGKYLQAMRELLVTYPDKQELGLLISQYLRVWHPDEHSAFVESQLQQNPHWRILKYLYAGYLLLEISQPEIDPAALKQQFLSLMENKLELHQHLPSDTLPLAWEVLAFYQTQAAWYLLGDFQLERALYAVNVCFQVSQELYPEDQEQANEAEGLLQAWFTRMNETPDATARVRVFLRPLIQARLEQIRARQTSETSD</sequence>
<name>A0A2M7G207_9BACT</name>
<dbReference type="AlphaFoldDB" id="A0A2M7G207"/>
<evidence type="ECO:0000313" key="2">
    <source>
        <dbReference type="EMBL" id="PIW15370.1"/>
    </source>
</evidence>
<feature type="region of interest" description="Disordered" evidence="1">
    <location>
        <begin position="16"/>
        <end position="35"/>
    </location>
</feature>
<comment type="caution">
    <text evidence="2">The sequence shown here is derived from an EMBL/GenBank/DDBJ whole genome shotgun (WGS) entry which is preliminary data.</text>
</comment>
<gene>
    <name evidence="2" type="ORF">COW36_18310</name>
</gene>